<evidence type="ECO:0000256" key="3">
    <source>
        <dbReference type="ARBA" id="ARBA00023274"/>
    </source>
</evidence>
<sequence length="294" mass="32944">MSILNRLFGVRSISQCATRLQRSAGTNASEGPLRIIPQLQTFYSANPMHDNNTDKLENLLRKYIKLPSTNNLLKTHGNTSTEIDPTKLLQSQNSSRPLWLSFKDYTVIGGGSRLKPTQYTELLFLLNKLHSIDPQLMNDDIKNELAHYYKNTSQEANKVAIPKLDEFGRSIGIGRRKSATAKVYVVRGEGQVLVNNRQINDYFVKLKDRESVMYPLQVINGIANYNVFITTSGGGPTGQADAAGLAIGKALIAFNPLLKTRLHRAGCLTTDYRRVERKKPGKVKARKSPTWVKR</sequence>
<dbReference type="InterPro" id="IPR023035">
    <property type="entry name" value="Ribosomal_uS9_bac/plastid"/>
</dbReference>
<dbReference type="InterPro" id="IPR014721">
    <property type="entry name" value="Ribsml_uS5_D2-typ_fold_subgr"/>
</dbReference>
<dbReference type="OrthoDB" id="10254627at2759"/>
<accession>A0A9P6WEG4</accession>
<dbReference type="GO" id="GO:0003723">
    <property type="term" value="F:RNA binding"/>
    <property type="evidence" value="ECO:0007669"/>
    <property type="project" value="TreeGrafter"/>
</dbReference>
<evidence type="ECO:0000256" key="6">
    <source>
        <dbReference type="RuleBase" id="RU003815"/>
    </source>
</evidence>
<name>A0A9P6WEG4_MAUEX</name>
<dbReference type="SUPFAM" id="SSF54211">
    <property type="entry name" value="Ribosomal protein S5 domain 2-like"/>
    <property type="match status" value="1"/>
</dbReference>
<dbReference type="AlphaFoldDB" id="A0A9P6WEG4"/>
<reference evidence="7 8" key="1">
    <citation type="submission" date="2020-11" db="EMBL/GenBank/DDBJ databases">
        <title>Kefir isolates.</title>
        <authorList>
            <person name="Marcisauskas S."/>
            <person name="Kim Y."/>
            <person name="Blasche S."/>
        </authorList>
    </citation>
    <scope>NUCLEOTIDE SEQUENCE [LARGE SCALE GENOMIC DNA]</scope>
    <source>
        <strain evidence="7 8">OG2</strain>
    </source>
</reference>
<protein>
    <recommendedName>
        <fullName evidence="4">Small ribosomal subunit protein uS9m</fullName>
    </recommendedName>
    <alternativeName>
        <fullName evidence="5">37S ribosomal protein S9, mitochondrial</fullName>
    </alternativeName>
</protein>
<evidence type="ECO:0000256" key="4">
    <source>
        <dbReference type="ARBA" id="ARBA00039318"/>
    </source>
</evidence>
<keyword evidence="8" id="KW-1185">Reference proteome</keyword>
<dbReference type="GO" id="GO:0006412">
    <property type="term" value="P:translation"/>
    <property type="evidence" value="ECO:0007669"/>
    <property type="project" value="InterPro"/>
</dbReference>
<evidence type="ECO:0000256" key="2">
    <source>
        <dbReference type="ARBA" id="ARBA00022980"/>
    </source>
</evidence>
<dbReference type="NCBIfam" id="NF001099">
    <property type="entry name" value="PRK00132.1"/>
    <property type="match status" value="1"/>
</dbReference>
<dbReference type="PANTHER" id="PTHR21569">
    <property type="entry name" value="RIBOSOMAL PROTEIN S9"/>
    <property type="match status" value="1"/>
</dbReference>
<evidence type="ECO:0000313" key="7">
    <source>
        <dbReference type="EMBL" id="KAG0670077.1"/>
    </source>
</evidence>
<dbReference type="InterPro" id="IPR000754">
    <property type="entry name" value="Ribosomal_uS9"/>
</dbReference>
<organism evidence="7 8">
    <name type="scientific">Maudiozyma exigua</name>
    <name type="common">Yeast</name>
    <name type="synonym">Kazachstania exigua</name>
    <dbReference type="NCBI Taxonomy" id="34358"/>
    <lineage>
        <taxon>Eukaryota</taxon>
        <taxon>Fungi</taxon>
        <taxon>Dikarya</taxon>
        <taxon>Ascomycota</taxon>
        <taxon>Saccharomycotina</taxon>
        <taxon>Saccharomycetes</taxon>
        <taxon>Saccharomycetales</taxon>
        <taxon>Saccharomycetaceae</taxon>
        <taxon>Maudiozyma</taxon>
    </lineage>
</organism>
<dbReference type="Proteomes" id="UP000750334">
    <property type="component" value="Unassembled WGS sequence"/>
</dbReference>
<dbReference type="FunFam" id="3.30.230.10:FF:000001">
    <property type="entry name" value="30S ribosomal protein S9"/>
    <property type="match status" value="1"/>
</dbReference>
<comment type="caution">
    <text evidence="7">The sequence shown here is derived from an EMBL/GenBank/DDBJ whole genome shotgun (WGS) entry which is preliminary data.</text>
</comment>
<dbReference type="EMBL" id="PUHR01000028">
    <property type="protein sequence ID" value="KAG0670077.1"/>
    <property type="molecule type" value="Genomic_DNA"/>
</dbReference>
<comment type="similarity">
    <text evidence="1 6">Belongs to the universal ribosomal protein uS9 family.</text>
</comment>
<keyword evidence="2 6" id="KW-0689">Ribosomal protein</keyword>
<evidence type="ECO:0000256" key="5">
    <source>
        <dbReference type="ARBA" id="ARBA00042623"/>
    </source>
</evidence>
<dbReference type="Pfam" id="PF00380">
    <property type="entry name" value="Ribosomal_S9"/>
    <property type="match status" value="1"/>
</dbReference>
<dbReference type="GO" id="GO:0005763">
    <property type="term" value="C:mitochondrial small ribosomal subunit"/>
    <property type="evidence" value="ECO:0007669"/>
    <property type="project" value="TreeGrafter"/>
</dbReference>
<keyword evidence="3 6" id="KW-0687">Ribonucleoprotein</keyword>
<proteinExistence type="inferred from homology"/>
<dbReference type="PANTHER" id="PTHR21569:SF1">
    <property type="entry name" value="SMALL RIBOSOMAL SUBUNIT PROTEIN US9M"/>
    <property type="match status" value="1"/>
</dbReference>
<dbReference type="InterPro" id="IPR020574">
    <property type="entry name" value="Ribosomal_uS9_CS"/>
</dbReference>
<evidence type="ECO:0000313" key="8">
    <source>
        <dbReference type="Proteomes" id="UP000750334"/>
    </source>
</evidence>
<gene>
    <name evidence="7" type="primary">MRPS9</name>
    <name evidence="7" type="ORF">C6P45_002872</name>
</gene>
<evidence type="ECO:0000256" key="1">
    <source>
        <dbReference type="ARBA" id="ARBA00005251"/>
    </source>
</evidence>
<dbReference type="GO" id="GO:0003735">
    <property type="term" value="F:structural constituent of ribosome"/>
    <property type="evidence" value="ECO:0007669"/>
    <property type="project" value="InterPro"/>
</dbReference>
<dbReference type="Gene3D" id="3.30.230.10">
    <property type="match status" value="1"/>
</dbReference>
<dbReference type="InterPro" id="IPR020568">
    <property type="entry name" value="Ribosomal_Su5_D2-typ_SF"/>
</dbReference>
<dbReference type="PROSITE" id="PS00360">
    <property type="entry name" value="RIBOSOMAL_S9"/>
    <property type="match status" value="1"/>
</dbReference>